<dbReference type="Pfam" id="PF00171">
    <property type="entry name" value="Aldedh"/>
    <property type="match status" value="1"/>
</dbReference>
<keyword evidence="2" id="KW-0521">NADP</keyword>
<gene>
    <name evidence="6" type="ORF">FHX52_0894</name>
</gene>
<dbReference type="RefSeq" id="WP_141820258.1">
    <property type="nucleotide sequence ID" value="NZ_BAAAQC010000016.1"/>
</dbReference>
<dbReference type="InterPro" id="IPR047110">
    <property type="entry name" value="GABD/Sad-like"/>
</dbReference>
<evidence type="ECO:0000313" key="7">
    <source>
        <dbReference type="Proteomes" id="UP000320085"/>
    </source>
</evidence>
<sequence length="495" mass="51559">MTTTESVTQSPTQSAPTQPATQSATQSASRIQTRAEVVTTNPATGAVLRRYPAHDAAGVEECLAATAAAAEVWRETPLELRCDLLRAVGTLLRERREAYARLMTAEMGKPLREARAEIDKCAWNCDVVAERANQWLADQPAESTGSAAWVSYEPLGVVFAVMPWNFPFWQVLRFASAALVAGNAGLLKHSPDVTGCALAIEQLFADASAATGAPTGLLRSLVLTGEQVPVVTPAVVTDPRVAAVTLTGSERAGAAVASVAGASLKKSVLELGGSDPFVVLADADVRSAAEGAARSRFGNNGQSCVSAKRFVVVDEVADAFVEHLVEQVALLVLGDPSDDATTVGPMARPDLRAGVLRQVDETVAAGARLVTGGRAVDGPGCYVEPTVLDHVLPGMAAFTEETFGPVAAVIRARDDDHAVALANGTDFGLGASVWGEAGHALAIGRRIRSGALFVNTVVASDPRLPFGGIGRSGYGRELSAEGVREFTNVRTVVVA</sequence>
<dbReference type="InterPro" id="IPR016161">
    <property type="entry name" value="Ald_DH/histidinol_DH"/>
</dbReference>
<dbReference type="InterPro" id="IPR016163">
    <property type="entry name" value="Ald_DH_C"/>
</dbReference>
<dbReference type="SUPFAM" id="SSF53720">
    <property type="entry name" value="ALDH-like"/>
    <property type="match status" value="1"/>
</dbReference>
<dbReference type="InterPro" id="IPR015590">
    <property type="entry name" value="Aldehyde_DH_dom"/>
</dbReference>
<feature type="domain" description="Aldehyde dehydrogenase" evidence="5">
    <location>
        <begin position="36"/>
        <end position="492"/>
    </location>
</feature>
<dbReference type="OrthoDB" id="3954161at2"/>
<dbReference type="Gene3D" id="3.40.309.10">
    <property type="entry name" value="Aldehyde Dehydrogenase, Chain A, domain 2"/>
    <property type="match status" value="1"/>
</dbReference>
<comment type="caution">
    <text evidence="6">The sequence shown here is derived from an EMBL/GenBank/DDBJ whole genome shotgun (WGS) entry which is preliminary data.</text>
</comment>
<comment type="similarity">
    <text evidence="1">Belongs to the aldehyde dehydrogenase family.</text>
</comment>
<evidence type="ECO:0000259" key="5">
    <source>
        <dbReference type="Pfam" id="PF00171"/>
    </source>
</evidence>
<reference evidence="6 7" key="1">
    <citation type="submission" date="2019-06" db="EMBL/GenBank/DDBJ databases">
        <title>Sequencing the genomes of 1000 actinobacteria strains.</title>
        <authorList>
            <person name="Klenk H.-P."/>
        </authorList>
    </citation>
    <scope>NUCLEOTIDE SEQUENCE [LARGE SCALE GENOMIC DNA]</scope>
    <source>
        <strain evidence="6 7">DSM 21776</strain>
    </source>
</reference>
<dbReference type="Gene3D" id="3.40.605.10">
    <property type="entry name" value="Aldehyde Dehydrogenase, Chain A, domain 1"/>
    <property type="match status" value="1"/>
</dbReference>
<dbReference type="FunFam" id="3.40.605.10:FF:000012">
    <property type="entry name" value="NAD-dependent succinate-semialdehyde dehydrogenase"/>
    <property type="match status" value="1"/>
</dbReference>
<dbReference type="AlphaFoldDB" id="A0A543PUP8"/>
<proteinExistence type="inferred from homology"/>
<dbReference type="GO" id="GO:0004030">
    <property type="term" value="F:aldehyde dehydrogenase [NAD(P)+] activity"/>
    <property type="evidence" value="ECO:0007669"/>
    <property type="project" value="InterPro"/>
</dbReference>
<evidence type="ECO:0000313" key="6">
    <source>
        <dbReference type="EMBL" id="TQN47776.1"/>
    </source>
</evidence>
<protein>
    <submittedName>
        <fullName evidence="6">Succinate-semialdehyde dehydrogenase/glutarate-semialdehyde dehydrogenase</fullName>
    </submittedName>
</protein>
<dbReference type="CDD" id="cd07100">
    <property type="entry name" value="ALDH_SSADH1_GabD1"/>
    <property type="match status" value="1"/>
</dbReference>
<dbReference type="PANTHER" id="PTHR43217:SF1">
    <property type="entry name" value="SUCCINATE SEMIALDEHYDE DEHYDROGENASE [NAD(P)+] SAD"/>
    <property type="match status" value="1"/>
</dbReference>
<dbReference type="EMBL" id="VFQF01000001">
    <property type="protein sequence ID" value="TQN47776.1"/>
    <property type="molecule type" value="Genomic_DNA"/>
</dbReference>
<evidence type="ECO:0000256" key="3">
    <source>
        <dbReference type="ARBA" id="ARBA00023002"/>
    </source>
</evidence>
<evidence type="ECO:0000256" key="4">
    <source>
        <dbReference type="SAM" id="MobiDB-lite"/>
    </source>
</evidence>
<evidence type="ECO:0000256" key="2">
    <source>
        <dbReference type="ARBA" id="ARBA00022857"/>
    </source>
</evidence>
<feature type="region of interest" description="Disordered" evidence="4">
    <location>
        <begin position="1"/>
        <end position="33"/>
    </location>
</feature>
<dbReference type="InterPro" id="IPR016162">
    <property type="entry name" value="Ald_DH_N"/>
</dbReference>
<keyword evidence="3" id="KW-0560">Oxidoreductase</keyword>
<accession>A0A543PUP8</accession>
<dbReference type="PANTHER" id="PTHR43217">
    <property type="entry name" value="SUCCINATE SEMIALDEHYDE DEHYDROGENASE [NAD(P)+] SAD"/>
    <property type="match status" value="1"/>
</dbReference>
<name>A0A543PUP8_9MICO</name>
<dbReference type="Proteomes" id="UP000320085">
    <property type="component" value="Unassembled WGS sequence"/>
</dbReference>
<dbReference type="InterPro" id="IPR044148">
    <property type="entry name" value="ALDH_GabD1-like"/>
</dbReference>
<organism evidence="6 7">
    <name type="scientific">Humibacillus xanthopallidus</name>
    <dbReference type="NCBI Taxonomy" id="412689"/>
    <lineage>
        <taxon>Bacteria</taxon>
        <taxon>Bacillati</taxon>
        <taxon>Actinomycetota</taxon>
        <taxon>Actinomycetes</taxon>
        <taxon>Micrococcales</taxon>
        <taxon>Intrasporangiaceae</taxon>
        <taxon>Humibacillus</taxon>
    </lineage>
</organism>
<dbReference type="GO" id="GO:0004777">
    <property type="term" value="F:succinate-semialdehyde dehydrogenase (NAD+) activity"/>
    <property type="evidence" value="ECO:0007669"/>
    <property type="project" value="TreeGrafter"/>
</dbReference>
<evidence type="ECO:0000256" key="1">
    <source>
        <dbReference type="ARBA" id="ARBA00009986"/>
    </source>
</evidence>